<dbReference type="AlphaFoldDB" id="A0A563VLW3"/>
<proteinExistence type="predicted"/>
<protein>
    <submittedName>
        <fullName evidence="1">Uncharacterized protein</fullName>
    </submittedName>
</protein>
<evidence type="ECO:0000313" key="2">
    <source>
        <dbReference type="Proteomes" id="UP000320055"/>
    </source>
</evidence>
<dbReference type="EMBL" id="CAACVJ010000049">
    <property type="protein sequence ID" value="VEP12323.1"/>
    <property type="molecule type" value="Genomic_DNA"/>
</dbReference>
<evidence type="ECO:0000313" key="1">
    <source>
        <dbReference type="EMBL" id="VEP12323.1"/>
    </source>
</evidence>
<accession>A0A563VLW3</accession>
<organism evidence="1 2">
    <name type="scientific">Hyella patelloides LEGE 07179</name>
    <dbReference type="NCBI Taxonomy" id="945734"/>
    <lineage>
        <taxon>Bacteria</taxon>
        <taxon>Bacillati</taxon>
        <taxon>Cyanobacteriota</taxon>
        <taxon>Cyanophyceae</taxon>
        <taxon>Pleurocapsales</taxon>
        <taxon>Hyellaceae</taxon>
        <taxon>Hyella</taxon>
    </lineage>
</organism>
<gene>
    <name evidence="1" type="ORF">H1P_1420013</name>
</gene>
<keyword evidence="2" id="KW-1185">Reference proteome</keyword>
<name>A0A563VLW3_9CYAN</name>
<sequence>MIIVALKSKKVIFADSFNTSNTDIICLTGYDKKKNLNQKQQNVISPTVRSRL</sequence>
<reference evidence="1 2" key="1">
    <citation type="submission" date="2019-01" db="EMBL/GenBank/DDBJ databases">
        <authorList>
            <person name="Brito A."/>
        </authorList>
    </citation>
    <scope>NUCLEOTIDE SEQUENCE [LARGE SCALE GENOMIC DNA]</scope>
    <source>
        <strain evidence="1">1</strain>
    </source>
</reference>
<dbReference type="Proteomes" id="UP000320055">
    <property type="component" value="Unassembled WGS sequence"/>
</dbReference>